<reference evidence="2" key="2">
    <citation type="submission" date="2021-01" db="EMBL/GenBank/DDBJ databases">
        <authorList>
            <person name="Schikora-Tamarit M.A."/>
        </authorList>
    </citation>
    <scope>NUCLEOTIDE SEQUENCE</scope>
    <source>
        <strain evidence="2">CBS2887</strain>
    </source>
</reference>
<feature type="transmembrane region" description="Helical" evidence="1">
    <location>
        <begin position="219"/>
        <end position="239"/>
    </location>
</feature>
<sequence>MPTIQQDKNFTKKVVTTLTLILSIYTNFKYSLGRSPSVIKALISKDDPTDDPFYRIGFTPFTGNLLLLIIFWGFTHFFQILYVSKIYNDEETTTSDSKVEDWSWLGFSGFNLLQSLWSVLFGHGHYILSEIVVIANFIHVLILYFSLQSYKYSVTDLSKYILTHGTVVALPLSWLMYVIFWNGAVIIGSNGLAFRIVCNVLIWQFLIIPMFFLVIFRDWLTGLSVAYITAAVGLGQLFTKMFALQWIFAFAISAALLFSSIAVWSGNLGRSDGAVTAAGRETEPLIG</sequence>
<evidence type="ECO:0000313" key="2">
    <source>
        <dbReference type="EMBL" id="KAH3687604.1"/>
    </source>
</evidence>
<evidence type="ECO:0000313" key="3">
    <source>
        <dbReference type="Proteomes" id="UP000774326"/>
    </source>
</evidence>
<dbReference type="InterPro" id="IPR013920">
    <property type="entry name" value="DUF1774_fun"/>
</dbReference>
<gene>
    <name evidence="2" type="ORF">WICPIJ_001414</name>
</gene>
<keyword evidence="1" id="KW-0812">Transmembrane</keyword>
<organism evidence="2 3">
    <name type="scientific">Wickerhamomyces pijperi</name>
    <name type="common">Yeast</name>
    <name type="synonym">Pichia pijperi</name>
    <dbReference type="NCBI Taxonomy" id="599730"/>
    <lineage>
        <taxon>Eukaryota</taxon>
        <taxon>Fungi</taxon>
        <taxon>Dikarya</taxon>
        <taxon>Ascomycota</taxon>
        <taxon>Saccharomycotina</taxon>
        <taxon>Saccharomycetes</taxon>
        <taxon>Phaffomycetales</taxon>
        <taxon>Wickerhamomycetaceae</taxon>
        <taxon>Wickerhamomyces</taxon>
    </lineage>
</organism>
<dbReference type="PANTHER" id="PTHR37992">
    <property type="entry name" value="EXPRESSED PROTEIN"/>
    <property type="match status" value="1"/>
</dbReference>
<dbReference type="EMBL" id="JAEUBG010000721">
    <property type="protein sequence ID" value="KAH3687604.1"/>
    <property type="molecule type" value="Genomic_DNA"/>
</dbReference>
<proteinExistence type="predicted"/>
<feature type="transmembrane region" description="Helical" evidence="1">
    <location>
        <begin position="246"/>
        <end position="264"/>
    </location>
</feature>
<keyword evidence="3" id="KW-1185">Reference proteome</keyword>
<name>A0A9P8TQT6_WICPI</name>
<dbReference type="Pfam" id="PF08611">
    <property type="entry name" value="DUF1774"/>
    <property type="match status" value="1"/>
</dbReference>
<reference evidence="2" key="1">
    <citation type="journal article" date="2021" name="Open Biol.">
        <title>Shared evolutionary footprints suggest mitochondrial oxidative damage underlies multiple complex I losses in fungi.</title>
        <authorList>
            <person name="Schikora-Tamarit M.A."/>
            <person name="Marcet-Houben M."/>
            <person name="Nosek J."/>
            <person name="Gabaldon T."/>
        </authorList>
    </citation>
    <scope>NUCLEOTIDE SEQUENCE</scope>
    <source>
        <strain evidence="2">CBS2887</strain>
    </source>
</reference>
<protein>
    <submittedName>
        <fullName evidence="2">Uncharacterized protein</fullName>
    </submittedName>
</protein>
<feature type="transmembrane region" description="Helical" evidence="1">
    <location>
        <begin position="127"/>
        <end position="147"/>
    </location>
</feature>
<dbReference type="OrthoDB" id="3342455at2759"/>
<feature type="transmembrane region" description="Helical" evidence="1">
    <location>
        <begin position="65"/>
        <end position="82"/>
    </location>
</feature>
<dbReference type="AlphaFoldDB" id="A0A9P8TQT6"/>
<accession>A0A9P8TQT6</accession>
<keyword evidence="1" id="KW-0472">Membrane</keyword>
<dbReference type="PANTHER" id="PTHR37992:SF1">
    <property type="entry name" value="DUF1774-DOMAIN-CONTAINING PROTEIN"/>
    <property type="match status" value="1"/>
</dbReference>
<feature type="transmembrane region" description="Helical" evidence="1">
    <location>
        <begin position="159"/>
        <end position="180"/>
    </location>
</feature>
<keyword evidence="1" id="KW-1133">Transmembrane helix</keyword>
<feature type="transmembrane region" description="Helical" evidence="1">
    <location>
        <begin position="192"/>
        <end position="213"/>
    </location>
</feature>
<evidence type="ECO:0000256" key="1">
    <source>
        <dbReference type="SAM" id="Phobius"/>
    </source>
</evidence>
<comment type="caution">
    <text evidence="2">The sequence shown here is derived from an EMBL/GenBank/DDBJ whole genome shotgun (WGS) entry which is preliminary data.</text>
</comment>
<dbReference type="Proteomes" id="UP000774326">
    <property type="component" value="Unassembled WGS sequence"/>
</dbReference>